<dbReference type="InterPro" id="IPR036846">
    <property type="entry name" value="GM2-AP_sf"/>
</dbReference>
<comment type="similarity">
    <text evidence="2">Belongs to the NPC2 family.</text>
</comment>
<gene>
    <name evidence="10" type="ORF">R3P38DRAFT_3103084</name>
</gene>
<dbReference type="GO" id="GO:0032934">
    <property type="term" value="F:sterol binding"/>
    <property type="evidence" value="ECO:0007669"/>
    <property type="project" value="InterPro"/>
</dbReference>
<keyword evidence="5" id="KW-0813">Transport</keyword>
<dbReference type="GO" id="GO:0015918">
    <property type="term" value="P:sterol transport"/>
    <property type="evidence" value="ECO:0007669"/>
    <property type="project" value="InterPro"/>
</dbReference>
<evidence type="ECO:0000256" key="1">
    <source>
        <dbReference type="ARBA" id="ARBA00002053"/>
    </source>
</evidence>
<feature type="chain" id="PRO_5043945421" description="Phosphatidylglycerol/phosphatidylinositol transfer protein" evidence="8">
    <location>
        <begin position="21"/>
        <end position="177"/>
    </location>
</feature>
<evidence type="ECO:0000256" key="2">
    <source>
        <dbReference type="ARBA" id="ARBA00006370"/>
    </source>
</evidence>
<dbReference type="InterPro" id="IPR014756">
    <property type="entry name" value="Ig_E-set"/>
</dbReference>
<evidence type="ECO:0000259" key="9">
    <source>
        <dbReference type="SMART" id="SM00737"/>
    </source>
</evidence>
<evidence type="ECO:0000256" key="5">
    <source>
        <dbReference type="ARBA" id="ARBA00022448"/>
    </source>
</evidence>
<evidence type="ECO:0000256" key="6">
    <source>
        <dbReference type="ARBA" id="ARBA00022729"/>
    </source>
</evidence>
<comment type="function">
    <text evidence="1">Catalyzes the intermembrane transfer of phosphatidylglycerol and phosphatidylinositol.</text>
</comment>
<name>A0AAV9ZKS3_9AGAR</name>
<accession>A0AAV9ZKS3</accession>
<evidence type="ECO:0000256" key="3">
    <source>
        <dbReference type="ARBA" id="ARBA00011245"/>
    </source>
</evidence>
<dbReference type="SMART" id="SM00737">
    <property type="entry name" value="ML"/>
    <property type="match status" value="1"/>
</dbReference>
<evidence type="ECO:0000313" key="11">
    <source>
        <dbReference type="Proteomes" id="UP001362999"/>
    </source>
</evidence>
<keyword evidence="11" id="KW-1185">Reference proteome</keyword>
<keyword evidence="6 8" id="KW-0732">Signal</keyword>
<dbReference type="InterPro" id="IPR003172">
    <property type="entry name" value="ML_dom"/>
</dbReference>
<reference evidence="10 11" key="1">
    <citation type="journal article" date="2024" name="J Genomics">
        <title>Draft genome sequencing and assembly of Favolaschia claudopus CIRM-BRFM 2984 isolated from oak limbs.</title>
        <authorList>
            <person name="Navarro D."/>
            <person name="Drula E."/>
            <person name="Chaduli D."/>
            <person name="Cazenave R."/>
            <person name="Ahrendt S."/>
            <person name="Wang J."/>
            <person name="Lipzen A."/>
            <person name="Daum C."/>
            <person name="Barry K."/>
            <person name="Grigoriev I.V."/>
            <person name="Favel A."/>
            <person name="Rosso M.N."/>
            <person name="Martin F."/>
        </authorList>
    </citation>
    <scope>NUCLEOTIDE SEQUENCE [LARGE SCALE GENOMIC DNA]</scope>
    <source>
        <strain evidence="10 11">CIRM-BRFM 2984</strain>
    </source>
</reference>
<sequence length="177" mass="19415">MLHRPFALLLLAAFISFVVATPALPQLALTEGSRLMADSWGYEDCGDPSDPVQLKSITVSPDPPKIGAELTVKVDLEVVDTVTEGAIADVTVKAGRIKLLHKIFDICEEARNANASVSCPVEPGEYSIVQTVELPKEVPKLKYVINVRGYTSDDDDAEPMACVDLTVQWRPFFQVWE</sequence>
<dbReference type="Pfam" id="PF02221">
    <property type="entry name" value="E1_DerP2_DerF2"/>
    <property type="match status" value="1"/>
</dbReference>
<keyword evidence="7" id="KW-0445">Lipid transport</keyword>
<dbReference type="PANTHER" id="PTHR11306">
    <property type="entry name" value="NIEMANN PICK TYPE C2 PROTEIN NPC2-RELATED"/>
    <property type="match status" value="1"/>
</dbReference>
<evidence type="ECO:0000256" key="8">
    <source>
        <dbReference type="SAM" id="SignalP"/>
    </source>
</evidence>
<organism evidence="10 11">
    <name type="scientific">Favolaschia claudopus</name>
    <dbReference type="NCBI Taxonomy" id="2862362"/>
    <lineage>
        <taxon>Eukaryota</taxon>
        <taxon>Fungi</taxon>
        <taxon>Dikarya</taxon>
        <taxon>Basidiomycota</taxon>
        <taxon>Agaricomycotina</taxon>
        <taxon>Agaricomycetes</taxon>
        <taxon>Agaricomycetidae</taxon>
        <taxon>Agaricales</taxon>
        <taxon>Marasmiineae</taxon>
        <taxon>Mycenaceae</taxon>
        <taxon>Favolaschia</taxon>
    </lineage>
</organism>
<dbReference type="SUPFAM" id="SSF81296">
    <property type="entry name" value="E set domains"/>
    <property type="match status" value="1"/>
</dbReference>
<dbReference type="Proteomes" id="UP001362999">
    <property type="component" value="Unassembled WGS sequence"/>
</dbReference>
<feature type="domain" description="MD-2-related lipid-recognition" evidence="9">
    <location>
        <begin position="42"/>
        <end position="167"/>
    </location>
</feature>
<evidence type="ECO:0000256" key="4">
    <source>
        <dbReference type="ARBA" id="ARBA00016056"/>
    </source>
</evidence>
<comment type="subunit">
    <text evidence="3">Monomer.</text>
</comment>
<comment type="caution">
    <text evidence="10">The sequence shown here is derived from an EMBL/GenBank/DDBJ whole genome shotgun (WGS) entry which is preliminary data.</text>
</comment>
<evidence type="ECO:0000313" key="10">
    <source>
        <dbReference type="EMBL" id="KAK6984830.1"/>
    </source>
</evidence>
<dbReference type="InterPro" id="IPR039670">
    <property type="entry name" value="NPC2-like"/>
</dbReference>
<proteinExistence type="inferred from homology"/>
<dbReference type="AlphaFoldDB" id="A0AAV9ZKS3"/>
<evidence type="ECO:0000256" key="7">
    <source>
        <dbReference type="ARBA" id="ARBA00023055"/>
    </source>
</evidence>
<dbReference type="PANTHER" id="PTHR11306:SF0">
    <property type="entry name" value="PHOSPHATIDYLGLYCEROL_PHOSPHATIDYLINOSITOL TRANSFER PROTEIN"/>
    <property type="match status" value="1"/>
</dbReference>
<protein>
    <recommendedName>
        <fullName evidence="4">Phosphatidylglycerol/phosphatidylinositol transfer protein</fullName>
    </recommendedName>
</protein>
<dbReference type="Gene3D" id="2.70.220.10">
    <property type="entry name" value="Ganglioside GM2 activator"/>
    <property type="match status" value="2"/>
</dbReference>
<feature type="signal peptide" evidence="8">
    <location>
        <begin position="1"/>
        <end position="20"/>
    </location>
</feature>
<dbReference type="EMBL" id="JAWWNJ010000134">
    <property type="protein sequence ID" value="KAK6984830.1"/>
    <property type="molecule type" value="Genomic_DNA"/>
</dbReference>